<reference evidence="3" key="1">
    <citation type="submission" date="2014-07" db="EMBL/GenBank/DDBJ databases">
        <title>Draft genome sequence of the yeast Pseudozyma antarctica JCM 10317 known as a producer of lipase B which used in a wide range of industrial applications.</title>
        <authorList>
            <person name="Morita T."/>
            <person name="Saika A."/>
            <person name="Koike H."/>
        </authorList>
    </citation>
    <scope>NUCLEOTIDE SEQUENCE</scope>
    <source>
        <strain evidence="3">JCM 10317</strain>
    </source>
</reference>
<keyword evidence="4" id="KW-1185">Reference proteome</keyword>
<name>A0A081CJP9_PSEA2</name>
<sequence>MQDRSSSILTKVFVSATTAPTIFLHHPYIHIGSLPSLIPLAHNHYLAHARIPSVQSLSQELTRRAQSFSHLAVAALHAYILTPRSRSPLAMLPAQRNKVDISSLNEEEQKLFRLYGKLPKKDLLQNRLKERKYFDSGDYALSKAGKAPQQSVGTAIPNPEMIPHASTVTSPGANAVSPPGSLPGQQAGGLAGPVNVPGAERLASRPQVSAFPISGAGSSPGKESSSLGREEHVRLQQLPTACTSSVSTPSLLCRRHPPYASDRALIRKIFGTTRHPPSLRLCTRAPGHGSRRPGRSSLTLDSVAVMYGTAGRRQARESCIANCPRRDALSMVVSKVDDALPESFASWQSRVRMPVGDRTSRSRSTRHSIGTERLSAAQAGIEARFLIPSPLVSSRPGACPSSGHGCKSAIRIALHIPTQRIGRSGPPLACGERRARWVPPDQARGGNHPASRSTTSVESLCAATGDALAQSQIDLGGYGCRQVIGRDADSRTERKEQGVRSHDRIGISARYIAPRSRFTATYLTRRLRAQTAVR</sequence>
<evidence type="ECO:0000313" key="3">
    <source>
        <dbReference type="EMBL" id="GAK66895.1"/>
    </source>
</evidence>
<proteinExistence type="inferred from homology"/>
<dbReference type="PANTHER" id="PTHR10358">
    <property type="entry name" value="ENDOSULFINE"/>
    <property type="match status" value="1"/>
</dbReference>
<dbReference type="GO" id="GO:0005737">
    <property type="term" value="C:cytoplasm"/>
    <property type="evidence" value="ECO:0007669"/>
    <property type="project" value="TreeGrafter"/>
</dbReference>
<dbReference type="AlphaFoldDB" id="A0A081CJP9"/>
<dbReference type="Proteomes" id="UP000053758">
    <property type="component" value="Unassembled WGS sequence"/>
</dbReference>
<dbReference type="PANTHER" id="PTHR10358:SF6">
    <property type="entry name" value="ENDOSULFINE, ISOFORM A"/>
    <property type="match status" value="1"/>
</dbReference>
<comment type="similarity">
    <text evidence="1">Belongs to the endosulfine family.</text>
</comment>
<evidence type="ECO:0000256" key="2">
    <source>
        <dbReference type="SAM" id="MobiDB-lite"/>
    </source>
</evidence>
<dbReference type="GO" id="GO:0004864">
    <property type="term" value="F:protein phosphatase inhibitor activity"/>
    <property type="evidence" value="ECO:0007669"/>
    <property type="project" value="TreeGrafter"/>
</dbReference>
<dbReference type="InterPro" id="IPR006760">
    <property type="entry name" value="Endosulphine"/>
</dbReference>
<accession>A0A081CJP9</accession>
<organism evidence="3">
    <name type="scientific">Pseudozyma antarctica</name>
    <name type="common">Yeast</name>
    <name type="synonym">Candida antarctica</name>
    <dbReference type="NCBI Taxonomy" id="84753"/>
    <lineage>
        <taxon>Eukaryota</taxon>
        <taxon>Fungi</taxon>
        <taxon>Dikarya</taxon>
        <taxon>Basidiomycota</taxon>
        <taxon>Ustilaginomycotina</taxon>
        <taxon>Ustilaginomycetes</taxon>
        <taxon>Ustilaginales</taxon>
        <taxon>Ustilaginaceae</taxon>
        <taxon>Moesziomyces</taxon>
    </lineage>
</organism>
<dbReference type="RefSeq" id="XP_014654915.1">
    <property type="nucleotide sequence ID" value="XM_014799429.1"/>
</dbReference>
<evidence type="ECO:0000256" key="1">
    <source>
        <dbReference type="ARBA" id="ARBA00010520"/>
    </source>
</evidence>
<dbReference type="GeneID" id="26305989"/>
<dbReference type="EMBL" id="DF830082">
    <property type="protein sequence ID" value="GAK66895.1"/>
    <property type="molecule type" value="Genomic_DNA"/>
</dbReference>
<dbReference type="Pfam" id="PF04667">
    <property type="entry name" value="Endosulfine"/>
    <property type="match status" value="1"/>
</dbReference>
<feature type="region of interest" description="Disordered" evidence="2">
    <location>
        <begin position="210"/>
        <end position="230"/>
    </location>
</feature>
<evidence type="ECO:0000313" key="4">
    <source>
        <dbReference type="Proteomes" id="UP000053758"/>
    </source>
</evidence>
<feature type="region of interest" description="Disordered" evidence="2">
    <location>
        <begin position="277"/>
        <end position="296"/>
    </location>
</feature>
<protein>
    <submittedName>
        <fullName evidence="3">cAMP-regulated phosphoprotein family protein Igo1</fullName>
    </submittedName>
</protein>
<dbReference type="HOGENOM" id="CLU_509954_0_0_1"/>
<feature type="region of interest" description="Disordered" evidence="2">
    <location>
        <begin position="144"/>
        <end position="197"/>
    </location>
</feature>
<gene>
    <name evidence="3" type="ORF">PAN0_015d5119</name>
</gene>